<proteinExistence type="predicted"/>
<evidence type="ECO:0000313" key="1">
    <source>
        <dbReference type="EMBL" id="MFI1462743.1"/>
    </source>
</evidence>
<comment type="caution">
    <text evidence="1">The sequence shown here is derived from an EMBL/GenBank/DDBJ whole genome shotgun (WGS) entry which is preliminary data.</text>
</comment>
<dbReference type="EMBL" id="JBIRUQ010000004">
    <property type="protein sequence ID" value="MFI1462743.1"/>
    <property type="molecule type" value="Genomic_DNA"/>
</dbReference>
<name>A0ABW7TRF7_9NOCA</name>
<dbReference type="Proteomes" id="UP001611263">
    <property type="component" value="Unassembled WGS sequence"/>
</dbReference>
<dbReference type="RefSeq" id="WP_033244582.1">
    <property type="nucleotide sequence ID" value="NZ_JBIRUQ010000004.1"/>
</dbReference>
<accession>A0ABW7TRF7</accession>
<dbReference type="InterPro" id="IPR004378">
    <property type="entry name" value="F420H2_quin_Rdtase"/>
</dbReference>
<dbReference type="InterPro" id="IPR012349">
    <property type="entry name" value="Split_barrel_FMN-bd"/>
</dbReference>
<dbReference type="Pfam" id="PF04075">
    <property type="entry name" value="F420H2_quin_red"/>
    <property type="match status" value="1"/>
</dbReference>
<evidence type="ECO:0000313" key="2">
    <source>
        <dbReference type="Proteomes" id="UP001611263"/>
    </source>
</evidence>
<sequence>MRALARFNRHVTNPVQRLWAPYLPYMAVLEHDGRKSGNPYRTPVLAFIESGAITVPLNYGTESDWVRNIQAAGAAGVVHRGKRYRLTAPQVLPADSDELPAVMRTVGIPGRSVLFGALGPEGPS</sequence>
<keyword evidence="2" id="KW-1185">Reference proteome</keyword>
<organism evidence="1 2">
    <name type="scientific">Nocardia carnea</name>
    <dbReference type="NCBI Taxonomy" id="37328"/>
    <lineage>
        <taxon>Bacteria</taxon>
        <taxon>Bacillati</taxon>
        <taxon>Actinomycetota</taxon>
        <taxon>Actinomycetes</taxon>
        <taxon>Mycobacteriales</taxon>
        <taxon>Nocardiaceae</taxon>
        <taxon>Nocardia</taxon>
    </lineage>
</organism>
<dbReference type="Gene3D" id="2.30.110.10">
    <property type="entry name" value="Electron Transport, Fmn-binding Protein, Chain A"/>
    <property type="match status" value="1"/>
</dbReference>
<gene>
    <name evidence="1" type="ORF">ACH4WX_18670</name>
</gene>
<reference evidence="1 2" key="1">
    <citation type="submission" date="2024-10" db="EMBL/GenBank/DDBJ databases">
        <title>The Natural Products Discovery Center: Release of the First 8490 Sequenced Strains for Exploring Actinobacteria Biosynthetic Diversity.</title>
        <authorList>
            <person name="Kalkreuter E."/>
            <person name="Kautsar S.A."/>
            <person name="Yang D."/>
            <person name="Bader C.D."/>
            <person name="Teijaro C.N."/>
            <person name="Fluegel L."/>
            <person name="Davis C.M."/>
            <person name="Simpson J.R."/>
            <person name="Lauterbach L."/>
            <person name="Steele A.D."/>
            <person name="Gui C."/>
            <person name="Meng S."/>
            <person name="Li G."/>
            <person name="Viehrig K."/>
            <person name="Ye F."/>
            <person name="Su P."/>
            <person name="Kiefer A.F."/>
            <person name="Nichols A."/>
            <person name="Cepeda A.J."/>
            <person name="Yan W."/>
            <person name="Fan B."/>
            <person name="Jiang Y."/>
            <person name="Adhikari A."/>
            <person name="Zheng C.-J."/>
            <person name="Schuster L."/>
            <person name="Cowan T.M."/>
            <person name="Smanski M.J."/>
            <person name="Chevrette M.G."/>
            <person name="De Carvalho L.P.S."/>
            <person name="Shen B."/>
        </authorList>
    </citation>
    <scope>NUCLEOTIDE SEQUENCE [LARGE SCALE GENOMIC DNA]</scope>
    <source>
        <strain evidence="1 2">NPDC020568</strain>
    </source>
</reference>
<protein>
    <submittedName>
        <fullName evidence="1">Nitroreductase family deazaflavin-dependent oxidoreductase</fullName>
    </submittedName>
</protein>
<dbReference type="NCBIfam" id="TIGR00026">
    <property type="entry name" value="hi_GC_TIGR00026"/>
    <property type="match status" value="1"/>
</dbReference>